<keyword evidence="5 6" id="KW-0501">Molybdenum cofactor biosynthesis</keyword>
<dbReference type="InterPro" id="IPR044672">
    <property type="entry name" value="MOCS2A"/>
</dbReference>
<dbReference type="PANTHER" id="PTHR33359:SF1">
    <property type="entry name" value="MOLYBDOPTERIN SYNTHASE SULFUR CARRIER SUBUNIT"/>
    <property type="match status" value="1"/>
</dbReference>
<dbReference type="UniPathway" id="UPA00344"/>
<comment type="function">
    <text evidence="6">Acts as a sulfur carrier required for molybdopterin biosynthesis. Component of the molybdopterin synthase complex that catalyzes the conversion of precursor Z into molybdopterin by mediating the incorporation of 2 sulfur atoms into precursor Z to generate a dithiolene group. In the complex, serves as sulfur donor by being thiocarboxylated (-COSH) at its C-terminus by MOCS3. After interaction with MOCS2B, the sulfur is then transferred to precursor Z to form molybdopterin.</text>
</comment>
<dbReference type="InterPro" id="IPR003749">
    <property type="entry name" value="ThiS/MoaD-like"/>
</dbReference>
<dbReference type="HAMAP" id="MF_03051">
    <property type="entry name" value="MOCS2A"/>
    <property type="match status" value="1"/>
</dbReference>
<evidence type="ECO:0000256" key="6">
    <source>
        <dbReference type="HAMAP-Rule" id="MF_03051"/>
    </source>
</evidence>
<comment type="miscellaneous">
    <text evidence="6">This protein is produced by a bicistronic gene which also produces the large subunit (MOCS2B).</text>
</comment>
<keyword evidence="3 6" id="KW-0597">Phosphoprotein</keyword>
<comment type="similarity">
    <text evidence="6">Belongs to the MoaD family. MOCS2A subfamily.</text>
</comment>
<dbReference type="Pfam" id="PF02597">
    <property type="entry name" value="ThiS"/>
    <property type="match status" value="1"/>
</dbReference>
<evidence type="ECO:0000256" key="2">
    <source>
        <dbReference type="ARBA" id="ARBA00022490"/>
    </source>
</evidence>
<comment type="subcellular location">
    <subcellularLocation>
        <location evidence="6">Cytoplasm</location>
    </subcellularLocation>
</comment>
<evidence type="ECO:0000256" key="5">
    <source>
        <dbReference type="ARBA" id="ARBA00023150"/>
    </source>
</evidence>
<dbReference type="GO" id="GO:0000166">
    <property type="term" value="F:nucleotide binding"/>
    <property type="evidence" value="ECO:0007669"/>
    <property type="project" value="UniProtKB-KW"/>
</dbReference>
<accession>A0A6M2DL39</accession>
<dbReference type="AlphaFoldDB" id="A0A6M2DL39"/>
<comment type="subunit">
    <text evidence="6">Heterotetramer; composed of 2 small (MOCS2A) and 2 large (MOCS2B) subunits.</text>
</comment>
<evidence type="ECO:0000313" key="7">
    <source>
        <dbReference type="EMBL" id="NOV47029.1"/>
    </source>
</evidence>
<evidence type="ECO:0000256" key="3">
    <source>
        <dbReference type="ARBA" id="ARBA00022553"/>
    </source>
</evidence>
<dbReference type="Gene3D" id="3.10.20.30">
    <property type="match status" value="1"/>
</dbReference>
<dbReference type="InterPro" id="IPR012675">
    <property type="entry name" value="Beta-grasp_dom_sf"/>
</dbReference>
<dbReference type="FunFam" id="3.10.20.30:FF:000010">
    <property type="entry name" value="Molybdopterin synthase sulfur carrier subunit"/>
    <property type="match status" value="1"/>
</dbReference>
<protein>
    <recommendedName>
        <fullName evidence="6">Molybdopterin synthase sulfur carrier subunit</fullName>
    </recommendedName>
    <alternativeName>
        <fullName evidence="6">Molybdenum cofactor synthesis protein 2 small subunit</fullName>
    </alternativeName>
    <alternativeName>
        <fullName evidence="6">Molybdenum cofactor synthesis protein 2A</fullName>
        <shortName evidence="6">MOCS2A</shortName>
    </alternativeName>
    <alternativeName>
        <fullName evidence="6">Sulfur carrier protein MOCS2A</fullName>
    </alternativeName>
</protein>
<dbReference type="SUPFAM" id="SSF54285">
    <property type="entry name" value="MoaD/ThiS"/>
    <property type="match status" value="1"/>
</dbReference>
<evidence type="ECO:0000256" key="4">
    <source>
        <dbReference type="ARBA" id="ARBA00022741"/>
    </source>
</evidence>
<keyword evidence="2 6" id="KW-0963">Cytoplasm</keyword>
<evidence type="ECO:0000256" key="1">
    <source>
        <dbReference type="ARBA" id="ARBA00005046"/>
    </source>
</evidence>
<dbReference type="GO" id="GO:0006777">
    <property type="term" value="P:Mo-molybdopterin cofactor biosynthetic process"/>
    <property type="evidence" value="ECO:0007669"/>
    <property type="project" value="UniProtKB-UniRule"/>
</dbReference>
<feature type="modified residue" description="1-thioglycine; alternate" evidence="6">
    <location>
        <position position="89"/>
    </location>
</feature>
<name>A0A6M2DL39_XENCH</name>
<comment type="pathway">
    <text evidence="1 6">Cofactor biosynthesis; molybdopterin biosynthesis.</text>
</comment>
<feature type="modified residue" description="Glycyl adenylate; alternate" evidence="6">
    <location>
        <position position="89"/>
    </location>
</feature>
<keyword evidence="4 6" id="KW-0547">Nucleotide-binding</keyword>
<dbReference type="GO" id="GO:0030366">
    <property type="term" value="F:molybdopterin synthase activity"/>
    <property type="evidence" value="ECO:0007669"/>
    <property type="project" value="UniProtKB-UniRule"/>
</dbReference>
<gene>
    <name evidence="6" type="primary">Mocs2</name>
</gene>
<organism evidence="7">
    <name type="scientific">Xenopsylla cheopis</name>
    <name type="common">Oriental rat flea</name>
    <name type="synonym">Pulex cheopis</name>
    <dbReference type="NCBI Taxonomy" id="163159"/>
    <lineage>
        <taxon>Eukaryota</taxon>
        <taxon>Metazoa</taxon>
        <taxon>Ecdysozoa</taxon>
        <taxon>Arthropoda</taxon>
        <taxon>Hexapoda</taxon>
        <taxon>Insecta</taxon>
        <taxon>Pterygota</taxon>
        <taxon>Neoptera</taxon>
        <taxon>Endopterygota</taxon>
        <taxon>Siphonaptera</taxon>
        <taxon>Pulicidae</taxon>
        <taxon>Xenopsyllinae</taxon>
        <taxon>Xenopsylla</taxon>
    </lineage>
</organism>
<dbReference type="EMBL" id="GIIL01003303">
    <property type="protein sequence ID" value="NOV47029.1"/>
    <property type="molecule type" value="Transcribed_RNA"/>
</dbReference>
<dbReference type="CDD" id="cd00754">
    <property type="entry name" value="Ubl_MoaD"/>
    <property type="match status" value="1"/>
</dbReference>
<dbReference type="InterPro" id="IPR028887">
    <property type="entry name" value="MOCS2A_euk"/>
</dbReference>
<dbReference type="InterPro" id="IPR016155">
    <property type="entry name" value="Mopterin_synth/thiamin_S_b"/>
</dbReference>
<dbReference type="PANTHER" id="PTHR33359">
    <property type="entry name" value="MOLYBDOPTERIN SYNTHASE SULFUR CARRIER SUBUNIT"/>
    <property type="match status" value="1"/>
</dbReference>
<reference evidence="7" key="1">
    <citation type="submission" date="2020-03" db="EMBL/GenBank/DDBJ databases">
        <title>Transcriptomic Profiling of the Digestive Tract of the Rat Flea, Xenopsylla cheopis, Following Blood Feeding and Infection with Yersinia pestis.</title>
        <authorList>
            <person name="Bland D.M."/>
            <person name="Martens C.A."/>
            <person name="Virtaneva K."/>
            <person name="Kanakabandi K."/>
            <person name="Long D."/>
            <person name="Rosenke R."/>
            <person name="Saturday G.A."/>
            <person name="Hoyt F.H."/>
            <person name="Bruno D.P."/>
            <person name="Ribeiro J.M.C."/>
            <person name="Hinnebusch J."/>
        </authorList>
    </citation>
    <scope>NUCLEOTIDE SEQUENCE</scope>
</reference>
<comment type="PTM">
    <text evidence="6">C-terminal thiocarboxylation occurs in 2 steps, it is first acyl-adenylated (-COAMP) via the hesA/moeB/thiF part of MOCS3, then thiocarboxylated (-COSH) via the rhodanese domain of MOCS3.</text>
</comment>
<proteinExistence type="inferred from homology"/>
<dbReference type="GO" id="GO:1990133">
    <property type="term" value="C:molybdopterin adenylyltransferase complex"/>
    <property type="evidence" value="ECO:0007669"/>
    <property type="project" value="TreeGrafter"/>
</dbReference>
<sequence length="89" mass="9853">MDTNDHITINVLFFAKSRELSGRSNATLCVKSKIKSGELLELLCSTYNLQSIRNNLLIALNQEYQSDMTLLLALKENDEIAVIPPISGG</sequence>
<dbReference type="GO" id="GO:1990140">
    <property type="term" value="C:molybdopterin synthase complex"/>
    <property type="evidence" value="ECO:0007669"/>
    <property type="project" value="UniProtKB-UniRule"/>
</dbReference>